<organism evidence="1 2">
    <name type="scientific">Thermostichus vulcanus str. 'Rupite'</name>
    <dbReference type="NCBI Taxonomy" id="2813851"/>
    <lineage>
        <taxon>Bacteria</taxon>
        <taxon>Bacillati</taxon>
        <taxon>Cyanobacteriota</taxon>
        <taxon>Cyanophyceae</taxon>
        <taxon>Thermostichales</taxon>
        <taxon>Thermostichaceae</taxon>
        <taxon>Thermostichus</taxon>
    </lineage>
</organism>
<dbReference type="Pfam" id="PF11780">
    <property type="entry name" value="DUF3318"/>
    <property type="match status" value="1"/>
</dbReference>
<gene>
    <name evidence="1" type="ORF">JX360_05985</name>
</gene>
<dbReference type="Proteomes" id="UP000830835">
    <property type="component" value="Unassembled WGS sequence"/>
</dbReference>
<reference evidence="1" key="1">
    <citation type="submission" date="2021-02" db="EMBL/GenBank/DDBJ databases">
        <title>The CRISPR/cas machinery reduction and long-range gene transfer in the hot spring cyanobacterium Synechococcus.</title>
        <authorList>
            <person name="Dvorak P."/>
            <person name="Jahodarova E."/>
            <person name="Hasler P."/>
            <person name="Poulickova A."/>
        </authorList>
    </citation>
    <scope>NUCLEOTIDE SEQUENCE</scope>
    <source>
        <strain evidence="1">Rupite</strain>
    </source>
</reference>
<proteinExistence type="predicted"/>
<dbReference type="InterPro" id="IPR021751">
    <property type="entry name" value="DUF3318"/>
</dbReference>
<dbReference type="RefSeq" id="WP_244349735.1">
    <property type="nucleotide sequence ID" value="NZ_JAFIRA010000010.1"/>
</dbReference>
<sequence length="198" mass="22612">MTSRSDFKSFEQEETERLRDLLPASLRPLISIVPNFGGDALLLSRRKAPWQPQGTVAIDFRRWQGIPQPQRDLLFLREVGWFDNRNWLQPGFYQSLALIGGITTLAELSLQHPFSALLAGGITALSVRQIWQNLNRESAHFDADEFALRRAQYRGYTRQEAAQHLVDGLEQTLKLDPTDILTALRLQRLKAIALNLHP</sequence>
<evidence type="ECO:0000313" key="2">
    <source>
        <dbReference type="Proteomes" id="UP000830835"/>
    </source>
</evidence>
<keyword evidence="2" id="KW-1185">Reference proteome</keyword>
<accession>A0ABT0C9T4</accession>
<protein>
    <submittedName>
        <fullName evidence="1">DUF3318 domain-containing protein</fullName>
    </submittedName>
</protein>
<dbReference type="EMBL" id="JAFIRA010000010">
    <property type="protein sequence ID" value="MCJ2542459.1"/>
    <property type="molecule type" value="Genomic_DNA"/>
</dbReference>
<name>A0ABT0C9T4_THEVL</name>
<comment type="caution">
    <text evidence="1">The sequence shown here is derived from an EMBL/GenBank/DDBJ whole genome shotgun (WGS) entry which is preliminary data.</text>
</comment>
<evidence type="ECO:0000313" key="1">
    <source>
        <dbReference type="EMBL" id="MCJ2542459.1"/>
    </source>
</evidence>